<reference evidence="1 2" key="1">
    <citation type="submission" date="2016-07" db="EMBL/GenBank/DDBJ databases">
        <title>Draft genome of the white-rot fungus Obba rivulosa 3A-2.</title>
        <authorList>
            <consortium name="DOE Joint Genome Institute"/>
            <person name="Miettinen O."/>
            <person name="Riley R."/>
            <person name="Acob R."/>
            <person name="Barry K."/>
            <person name="Cullen D."/>
            <person name="De Vries R."/>
            <person name="Hainaut M."/>
            <person name="Hatakka A."/>
            <person name="Henrissat B."/>
            <person name="Hilden K."/>
            <person name="Kuo R."/>
            <person name="Labutti K."/>
            <person name="Lipzen A."/>
            <person name="Makela M.R."/>
            <person name="Sandor L."/>
            <person name="Spatafora J.W."/>
            <person name="Grigoriev I.V."/>
            <person name="Hibbett D.S."/>
        </authorList>
    </citation>
    <scope>NUCLEOTIDE SEQUENCE [LARGE SCALE GENOMIC DNA]</scope>
    <source>
        <strain evidence="1 2">3A-2</strain>
    </source>
</reference>
<evidence type="ECO:0000313" key="1">
    <source>
        <dbReference type="EMBL" id="OCH84773.1"/>
    </source>
</evidence>
<sequence>MTVQPKIVRTISLIRDIEQVQEFCAFVLTYDLTSYTRHLHIERKALYPRFSGDGLEDFFKHPPNPDVIFARILGDVLEKAEHLESLDLDGTEMILQSESQFGAKLIARPPTVRLRLSDVGEKNFAGLGALRSPPSIALSPTELTMMSILFNADAHRFSYMAPFFALNAPTLRAIELGLDLSA</sequence>
<keyword evidence="2" id="KW-1185">Reference proteome</keyword>
<protein>
    <submittedName>
        <fullName evidence="1">Uncharacterized protein</fullName>
    </submittedName>
</protein>
<evidence type="ECO:0000313" key="2">
    <source>
        <dbReference type="Proteomes" id="UP000250043"/>
    </source>
</evidence>
<name>A0A8E2AII4_9APHY</name>
<gene>
    <name evidence="1" type="ORF">OBBRIDRAFT_376786</name>
</gene>
<accession>A0A8E2AII4</accession>
<dbReference type="AlphaFoldDB" id="A0A8E2AII4"/>
<dbReference type="EMBL" id="KV722636">
    <property type="protein sequence ID" value="OCH84773.1"/>
    <property type="molecule type" value="Genomic_DNA"/>
</dbReference>
<organism evidence="1 2">
    <name type="scientific">Obba rivulosa</name>
    <dbReference type="NCBI Taxonomy" id="1052685"/>
    <lineage>
        <taxon>Eukaryota</taxon>
        <taxon>Fungi</taxon>
        <taxon>Dikarya</taxon>
        <taxon>Basidiomycota</taxon>
        <taxon>Agaricomycotina</taxon>
        <taxon>Agaricomycetes</taxon>
        <taxon>Polyporales</taxon>
        <taxon>Gelatoporiaceae</taxon>
        <taxon>Obba</taxon>
    </lineage>
</organism>
<dbReference type="Proteomes" id="UP000250043">
    <property type="component" value="Unassembled WGS sequence"/>
</dbReference>
<proteinExistence type="predicted"/>